<keyword evidence="5" id="KW-0411">Iron-sulfur</keyword>
<evidence type="ECO:0000313" key="7">
    <source>
        <dbReference type="EMBL" id="KKL20253.1"/>
    </source>
</evidence>
<dbReference type="PANTHER" id="PTHR43409:SF7">
    <property type="entry name" value="BLL1977 PROTEIN"/>
    <property type="match status" value="1"/>
</dbReference>
<dbReference type="InterPro" id="IPR007197">
    <property type="entry name" value="rSAM"/>
</dbReference>
<dbReference type="InterPro" id="IPR023404">
    <property type="entry name" value="rSAM_horseshoe"/>
</dbReference>
<feature type="domain" description="Radical SAM core" evidence="6">
    <location>
        <begin position="1"/>
        <end position="229"/>
    </location>
</feature>
<dbReference type="GO" id="GO:0051536">
    <property type="term" value="F:iron-sulfur cluster binding"/>
    <property type="evidence" value="ECO:0007669"/>
    <property type="project" value="UniProtKB-KW"/>
</dbReference>
<dbReference type="InterPro" id="IPR058240">
    <property type="entry name" value="rSAM_sf"/>
</dbReference>
<comment type="cofactor">
    <cofactor evidence="1">
        <name>[4Fe-4S] cluster</name>
        <dbReference type="ChEBI" id="CHEBI:49883"/>
    </cofactor>
</comment>
<dbReference type="SUPFAM" id="SSF102114">
    <property type="entry name" value="Radical SAM enzymes"/>
    <property type="match status" value="1"/>
</dbReference>
<evidence type="ECO:0000256" key="4">
    <source>
        <dbReference type="ARBA" id="ARBA00023004"/>
    </source>
</evidence>
<accession>A0A0F9E879</accession>
<proteinExistence type="predicted"/>
<dbReference type="AlphaFoldDB" id="A0A0F9E879"/>
<comment type="caution">
    <text evidence="7">The sequence shown here is derived from an EMBL/GenBank/DDBJ whole genome shotgun (WGS) entry which is preliminary data.</text>
</comment>
<gene>
    <name evidence="7" type="ORF">LCGC14_2457330</name>
</gene>
<evidence type="ECO:0000256" key="1">
    <source>
        <dbReference type="ARBA" id="ARBA00001966"/>
    </source>
</evidence>
<sequence length="295" mass="33933">ILQYITTRGCNARCRFCIMANIYKSRLIRKPQEQIIGELKYLLRTYKVNTIHFSDDNTFRNEQEALQLCDTINKLTNHQGIPWRCATRINTLCNLSAETYKRLADSGCEGVVVGIESGVNRVLKLMGKDITVPQIHKALQCLTDNGLEKNLFSFLFNFTGETKKEAIATLRMACKTRLMLPKSIIMLHIYFPGASDNSVIPLEMAKYSPLSAIFEQYYDEHIRNYRVGNTSINVLRYYINASQETKSPKTARSSLLRKIQQVLIQLRIKHGMFALPFEYYLSNTIRKAKTIIGRK</sequence>
<dbReference type="GO" id="GO:0046872">
    <property type="term" value="F:metal ion binding"/>
    <property type="evidence" value="ECO:0007669"/>
    <property type="project" value="UniProtKB-KW"/>
</dbReference>
<evidence type="ECO:0000259" key="6">
    <source>
        <dbReference type="PROSITE" id="PS51918"/>
    </source>
</evidence>
<keyword evidence="4" id="KW-0408">Iron</keyword>
<dbReference type="SFLD" id="SFLDG01082">
    <property type="entry name" value="B12-binding_domain_containing"/>
    <property type="match status" value="1"/>
</dbReference>
<protein>
    <recommendedName>
        <fullName evidence="6">Radical SAM core domain-containing protein</fullName>
    </recommendedName>
</protein>
<dbReference type="InterPro" id="IPR006638">
    <property type="entry name" value="Elp3/MiaA/NifB-like_rSAM"/>
</dbReference>
<organism evidence="7">
    <name type="scientific">marine sediment metagenome</name>
    <dbReference type="NCBI Taxonomy" id="412755"/>
    <lineage>
        <taxon>unclassified sequences</taxon>
        <taxon>metagenomes</taxon>
        <taxon>ecological metagenomes</taxon>
    </lineage>
</organism>
<dbReference type="SMART" id="SM00729">
    <property type="entry name" value="Elp3"/>
    <property type="match status" value="1"/>
</dbReference>
<dbReference type="PANTHER" id="PTHR43409">
    <property type="entry name" value="ANAEROBIC MAGNESIUM-PROTOPORPHYRIN IX MONOMETHYL ESTER CYCLASE-RELATED"/>
    <property type="match status" value="1"/>
</dbReference>
<dbReference type="EMBL" id="LAZR01038171">
    <property type="protein sequence ID" value="KKL20253.1"/>
    <property type="molecule type" value="Genomic_DNA"/>
</dbReference>
<dbReference type="InterPro" id="IPR051198">
    <property type="entry name" value="BchE-like"/>
</dbReference>
<evidence type="ECO:0000256" key="2">
    <source>
        <dbReference type="ARBA" id="ARBA00022691"/>
    </source>
</evidence>
<keyword evidence="2" id="KW-0949">S-adenosyl-L-methionine</keyword>
<reference evidence="7" key="1">
    <citation type="journal article" date="2015" name="Nature">
        <title>Complex archaea that bridge the gap between prokaryotes and eukaryotes.</title>
        <authorList>
            <person name="Spang A."/>
            <person name="Saw J.H."/>
            <person name="Jorgensen S.L."/>
            <person name="Zaremba-Niedzwiedzka K."/>
            <person name="Martijn J."/>
            <person name="Lind A.E."/>
            <person name="van Eijk R."/>
            <person name="Schleper C."/>
            <person name="Guy L."/>
            <person name="Ettema T.J."/>
        </authorList>
    </citation>
    <scope>NUCLEOTIDE SEQUENCE</scope>
</reference>
<evidence type="ECO:0000256" key="5">
    <source>
        <dbReference type="ARBA" id="ARBA00023014"/>
    </source>
</evidence>
<dbReference type="Pfam" id="PF04055">
    <property type="entry name" value="Radical_SAM"/>
    <property type="match status" value="1"/>
</dbReference>
<keyword evidence="3" id="KW-0479">Metal-binding</keyword>
<evidence type="ECO:0000256" key="3">
    <source>
        <dbReference type="ARBA" id="ARBA00022723"/>
    </source>
</evidence>
<dbReference type="GO" id="GO:0003824">
    <property type="term" value="F:catalytic activity"/>
    <property type="evidence" value="ECO:0007669"/>
    <property type="project" value="InterPro"/>
</dbReference>
<dbReference type="PROSITE" id="PS51918">
    <property type="entry name" value="RADICAL_SAM"/>
    <property type="match status" value="1"/>
</dbReference>
<name>A0A0F9E879_9ZZZZ</name>
<dbReference type="Gene3D" id="3.80.30.20">
    <property type="entry name" value="tm_1862 like domain"/>
    <property type="match status" value="1"/>
</dbReference>
<feature type="non-terminal residue" evidence="7">
    <location>
        <position position="1"/>
    </location>
</feature>
<dbReference type="SFLD" id="SFLDS00029">
    <property type="entry name" value="Radical_SAM"/>
    <property type="match status" value="1"/>
</dbReference>